<gene>
    <name evidence="1" type="ORF">T12_13237</name>
    <name evidence="2" type="ORF">T12_4889</name>
</gene>
<dbReference type="Proteomes" id="UP000054783">
    <property type="component" value="Unassembled WGS sequence"/>
</dbReference>
<evidence type="ECO:0000313" key="2">
    <source>
        <dbReference type="EMBL" id="KRY07374.1"/>
    </source>
</evidence>
<dbReference type="EMBL" id="JYDQ01000558">
    <property type="protein sequence ID" value="KRY07086.1"/>
    <property type="molecule type" value="Genomic_DNA"/>
</dbReference>
<reference evidence="1 3" key="1">
    <citation type="submission" date="2015-01" db="EMBL/GenBank/DDBJ databases">
        <title>Evolution of Trichinella species and genotypes.</title>
        <authorList>
            <person name="Korhonen P.K."/>
            <person name="Edoardo P."/>
            <person name="Giuseppe L.R."/>
            <person name="Gasser R.B."/>
        </authorList>
    </citation>
    <scope>NUCLEOTIDE SEQUENCE [LARGE SCALE GENOMIC DNA]</scope>
    <source>
        <strain evidence="1">ISS2496</strain>
    </source>
</reference>
<protein>
    <submittedName>
        <fullName evidence="1">Uncharacterized protein</fullName>
    </submittedName>
</protein>
<sequence>MLLLSTFGGLYTRNLKIQPFCNKDALQQQIIIHLAYQSTILPSSSLQVASCAVQQFSEIKIRIIVRKKFSDIILITNSRTKTTIFVFLHNIGINCLKN</sequence>
<organism evidence="1 3">
    <name type="scientific">Trichinella patagoniensis</name>
    <dbReference type="NCBI Taxonomy" id="990121"/>
    <lineage>
        <taxon>Eukaryota</taxon>
        <taxon>Metazoa</taxon>
        <taxon>Ecdysozoa</taxon>
        <taxon>Nematoda</taxon>
        <taxon>Enoplea</taxon>
        <taxon>Dorylaimia</taxon>
        <taxon>Trichinellida</taxon>
        <taxon>Trichinellidae</taxon>
        <taxon>Trichinella</taxon>
    </lineage>
</organism>
<evidence type="ECO:0000313" key="1">
    <source>
        <dbReference type="EMBL" id="KRY07086.1"/>
    </source>
</evidence>
<accession>A0A0V0Z3U5</accession>
<name>A0A0V0Z3U5_9BILA</name>
<comment type="caution">
    <text evidence="1">The sequence shown here is derived from an EMBL/GenBank/DDBJ whole genome shotgun (WGS) entry which is preliminary data.</text>
</comment>
<dbReference type="AlphaFoldDB" id="A0A0V0Z3U5"/>
<proteinExistence type="predicted"/>
<dbReference type="EMBL" id="JYDQ01000479">
    <property type="protein sequence ID" value="KRY07374.1"/>
    <property type="molecule type" value="Genomic_DNA"/>
</dbReference>
<evidence type="ECO:0000313" key="3">
    <source>
        <dbReference type="Proteomes" id="UP000054783"/>
    </source>
</evidence>
<keyword evidence="3" id="KW-1185">Reference proteome</keyword>